<dbReference type="GO" id="GO:0016094">
    <property type="term" value="P:polyprenol biosynthetic process"/>
    <property type="evidence" value="ECO:0007669"/>
    <property type="project" value="TreeGrafter"/>
</dbReference>
<dbReference type="InterPro" id="IPR036424">
    <property type="entry name" value="UPP_synth-like_sf"/>
</dbReference>
<sequence>MDGNRRFADQLGQKRIDGHTQGYNKMKQIVQWCLELGISCVSVYAFSIDNFRRPADEVDALMELAAAKFDELAHDEDAKRWGAELRVVGDLSRAPPAIQAAAARLMQGSKEQGPTRSVVNICFSYTSSQELQHAVQQAAAGVAQSQLLPDDVTPQLLQQVMHTRECPPVDLLIRTSGEQRLSDFLLWQSSHALLQWDTCLWPEFGYSNLLRALLAWQAAAGDLLQLRLAAEAAVAAEVVAQQQAAARLSGASSPPRVVWADARLDEALQQQLLCASSLLQDYQQHDVLAGQQQQQGILPPEALAQQQQQGRWWSNAGSWGSAKGGSSSSSSSSNGSSPCGSSPQRAASAALSVISEDAATCCPHPCSQLRVDSYVARLEQQHLSRLQLLATVT</sequence>
<dbReference type="NCBIfam" id="TIGR00055">
    <property type="entry name" value="uppS"/>
    <property type="match status" value="1"/>
</dbReference>
<dbReference type="EMBL" id="FNXT01000783">
    <property type="protein sequence ID" value="SZX67268.1"/>
    <property type="molecule type" value="Genomic_DNA"/>
</dbReference>
<dbReference type="Pfam" id="PF01255">
    <property type="entry name" value="Prenyltransf"/>
    <property type="match status" value="1"/>
</dbReference>
<keyword evidence="6" id="KW-1185">Reference proteome</keyword>
<dbReference type="Gene3D" id="3.40.1180.10">
    <property type="entry name" value="Decaprenyl diphosphate synthase-like"/>
    <property type="match status" value="1"/>
</dbReference>
<evidence type="ECO:0000313" key="5">
    <source>
        <dbReference type="EMBL" id="SZX67268.1"/>
    </source>
</evidence>
<comment type="similarity">
    <text evidence="1 3">Belongs to the UPP synthase family.</text>
</comment>
<reference evidence="5 6" key="1">
    <citation type="submission" date="2016-10" db="EMBL/GenBank/DDBJ databases">
        <authorList>
            <person name="Cai Z."/>
        </authorList>
    </citation>
    <scope>NUCLEOTIDE SEQUENCE [LARGE SCALE GENOMIC DNA]</scope>
</reference>
<dbReference type="EC" id="2.5.1.-" evidence="3"/>
<feature type="region of interest" description="Disordered" evidence="4">
    <location>
        <begin position="314"/>
        <end position="342"/>
    </location>
</feature>
<gene>
    <name evidence="5" type="ORF">BQ4739_LOCUS7681</name>
</gene>
<organism evidence="5 6">
    <name type="scientific">Tetradesmus obliquus</name>
    <name type="common">Green alga</name>
    <name type="synonym">Acutodesmus obliquus</name>
    <dbReference type="NCBI Taxonomy" id="3088"/>
    <lineage>
        <taxon>Eukaryota</taxon>
        <taxon>Viridiplantae</taxon>
        <taxon>Chlorophyta</taxon>
        <taxon>core chlorophytes</taxon>
        <taxon>Chlorophyceae</taxon>
        <taxon>CS clade</taxon>
        <taxon>Sphaeropleales</taxon>
        <taxon>Scenedesmaceae</taxon>
        <taxon>Tetradesmus</taxon>
    </lineage>
</organism>
<evidence type="ECO:0000256" key="3">
    <source>
        <dbReference type="RuleBase" id="RU363018"/>
    </source>
</evidence>
<dbReference type="InterPro" id="IPR018520">
    <property type="entry name" value="UPP_synth-like_CS"/>
</dbReference>
<dbReference type="PANTHER" id="PTHR10291">
    <property type="entry name" value="DEHYDRODOLICHYL DIPHOSPHATE SYNTHASE FAMILY MEMBER"/>
    <property type="match status" value="1"/>
</dbReference>
<dbReference type="PROSITE" id="PS01066">
    <property type="entry name" value="UPP_SYNTHASE"/>
    <property type="match status" value="1"/>
</dbReference>
<dbReference type="GO" id="GO:0005783">
    <property type="term" value="C:endoplasmic reticulum"/>
    <property type="evidence" value="ECO:0007669"/>
    <property type="project" value="TreeGrafter"/>
</dbReference>
<keyword evidence="2 3" id="KW-0808">Transferase</keyword>
<accession>A0A383VP19</accession>
<evidence type="ECO:0000256" key="2">
    <source>
        <dbReference type="ARBA" id="ARBA00022679"/>
    </source>
</evidence>
<evidence type="ECO:0000256" key="4">
    <source>
        <dbReference type="SAM" id="MobiDB-lite"/>
    </source>
</evidence>
<dbReference type="Proteomes" id="UP000256970">
    <property type="component" value="Unassembled WGS sequence"/>
</dbReference>
<dbReference type="AlphaFoldDB" id="A0A383VP19"/>
<evidence type="ECO:0000313" key="6">
    <source>
        <dbReference type="Proteomes" id="UP000256970"/>
    </source>
</evidence>
<name>A0A383VP19_TETOB</name>
<dbReference type="STRING" id="3088.A0A383VP19"/>
<proteinExistence type="inferred from homology"/>
<dbReference type="CDD" id="cd00475">
    <property type="entry name" value="Cis_IPPS"/>
    <property type="match status" value="1"/>
</dbReference>
<protein>
    <recommendedName>
        <fullName evidence="3">Alkyl transferase</fullName>
        <ecNumber evidence="3">2.5.1.-</ecNumber>
    </recommendedName>
</protein>
<dbReference type="GO" id="GO:0045547">
    <property type="term" value="F:ditrans,polycis-polyprenyl diphosphate synthase [(2E,6E)-farnesyl diphosphate specific] activity"/>
    <property type="evidence" value="ECO:0007669"/>
    <property type="project" value="TreeGrafter"/>
</dbReference>
<dbReference type="SUPFAM" id="SSF64005">
    <property type="entry name" value="Undecaprenyl diphosphate synthase"/>
    <property type="match status" value="1"/>
</dbReference>
<evidence type="ECO:0000256" key="1">
    <source>
        <dbReference type="ARBA" id="ARBA00005432"/>
    </source>
</evidence>
<dbReference type="PANTHER" id="PTHR10291:SF43">
    <property type="entry name" value="DEHYDRODOLICHYL DIPHOSPHATE SYNTHASE COMPLEX SUBUNIT DHDDS"/>
    <property type="match status" value="1"/>
</dbReference>
<dbReference type="InterPro" id="IPR001441">
    <property type="entry name" value="UPP_synth-like"/>
</dbReference>